<keyword evidence="2" id="KW-0488">Methylation</keyword>
<protein>
    <recommendedName>
        <fullName evidence="6">Prepilin-type N-terminal cleavage/methylation domain-containing protein</fullName>
    </recommendedName>
</protein>
<evidence type="ECO:0000313" key="5">
    <source>
        <dbReference type="Proteomes" id="UP000050836"/>
    </source>
</evidence>
<dbReference type="PROSITE" id="PS00409">
    <property type="entry name" value="PROKAR_NTER_METHYL"/>
    <property type="match status" value="1"/>
</dbReference>
<dbReference type="PANTHER" id="PTHR30093">
    <property type="entry name" value="GENERAL SECRETION PATHWAY PROTEIN G"/>
    <property type="match status" value="1"/>
</dbReference>
<dbReference type="Proteomes" id="UP000050836">
    <property type="component" value="Unassembled WGS sequence"/>
</dbReference>
<evidence type="ECO:0000313" key="4">
    <source>
        <dbReference type="EMBL" id="KRG37422.1"/>
    </source>
</evidence>
<keyword evidence="3" id="KW-0812">Transmembrane</keyword>
<gene>
    <name evidence="4" type="ORF">ARC78_16055</name>
</gene>
<dbReference type="Gene3D" id="3.30.700.10">
    <property type="entry name" value="Glycoprotein, Type 4 Pilin"/>
    <property type="match status" value="1"/>
</dbReference>
<evidence type="ECO:0000256" key="2">
    <source>
        <dbReference type="ARBA" id="ARBA00022481"/>
    </source>
</evidence>
<dbReference type="InterPro" id="IPR045584">
    <property type="entry name" value="Pilin-like"/>
</dbReference>
<evidence type="ECO:0008006" key="6">
    <source>
        <dbReference type="Google" id="ProtNLM"/>
    </source>
</evidence>
<evidence type="ECO:0000256" key="1">
    <source>
        <dbReference type="ARBA" id="ARBA00005233"/>
    </source>
</evidence>
<dbReference type="EMBL" id="LLXS01000075">
    <property type="protein sequence ID" value="KRG37422.1"/>
    <property type="molecule type" value="Genomic_DNA"/>
</dbReference>
<dbReference type="Pfam" id="PF07963">
    <property type="entry name" value="N_methyl"/>
    <property type="match status" value="1"/>
</dbReference>
<dbReference type="GO" id="GO:0044096">
    <property type="term" value="C:type IV pilus"/>
    <property type="evidence" value="ECO:0007669"/>
    <property type="project" value="TreeGrafter"/>
</dbReference>
<dbReference type="PANTHER" id="PTHR30093:SF34">
    <property type="entry name" value="PREPILIN PEPTIDASE-DEPENDENT PROTEIN D"/>
    <property type="match status" value="1"/>
</dbReference>
<accession>A0A0R0A6X7</accession>
<dbReference type="AlphaFoldDB" id="A0A0R0A6X7"/>
<keyword evidence="3" id="KW-0472">Membrane</keyword>
<dbReference type="OrthoDB" id="5767514at2"/>
<sequence>MKKQQGFTLIELMIVVAIIAILAAIALPAYRNYTIKAANNACLGEAKAYTNAWLVAVSDGTTAYTDLADPANKRCTGMTKWASTATTSGAIDAVDPGETGAVTCDLATGNCIKNAGKK</sequence>
<comment type="caution">
    <text evidence="4">The sequence shown here is derived from an EMBL/GenBank/DDBJ whole genome shotgun (WGS) entry which is preliminary data.</text>
</comment>
<feature type="transmembrane region" description="Helical" evidence="3">
    <location>
        <begin position="12"/>
        <end position="30"/>
    </location>
</feature>
<proteinExistence type="inferred from homology"/>
<dbReference type="NCBIfam" id="TIGR02532">
    <property type="entry name" value="IV_pilin_GFxxxE"/>
    <property type="match status" value="1"/>
</dbReference>
<keyword evidence="5" id="KW-1185">Reference proteome</keyword>
<dbReference type="SUPFAM" id="SSF54523">
    <property type="entry name" value="Pili subunits"/>
    <property type="match status" value="1"/>
</dbReference>
<dbReference type="GO" id="GO:0043107">
    <property type="term" value="P:type IV pilus-dependent motility"/>
    <property type="evidence" value="ECO:0007669"/>
    <property type="project" value="TreeGrafter"/>
</dbReference>
<dbReference type="InterPro" id="IPR012902">
    <property type="entry name" value="N_methyl_site"/>
</dbReference>
<evidence type="ECO:0000256" key="3">
    <source>
        <dbReference type="SAM" id="Phobius"/>
    </source>
</evidence>
<organism evidence="4 5">
    <name type="scientific">Stenotrophomonas pictorum JCM 9942</name>
    <dbReference type="NCBI Taxonomy" id="1236960"/>
    <lineage>
        <taxon>Bacteria</taxon>
        <taxon>Pseudomonadati</taxon>
        <taxon>Pseudomonadota</taxon>
        <taxon>Gammaproteobacteria</taxon>
        <taxon>Lysobacterales</taxon>
        <taxon>Lysobacteraceae</taxon>
        <taxon>Stenotrophomonas</taxon>
    </lineage>
</organism>
<keyword evidence="3" id="KW-1133">Transmembrane helix</keyword>
<comment type="similarity">
    <text evidence="1">Belongs to the N-Me-Phe pilin family.</text>
</comment>
<reference evidence="4 5" key="1">
    <citation type="submission" date="2015-10" db="EMBL/GenBank/DDBJ databases">
        <title>Genome sequencing and analysis of members of genus Stenotrophomonas.</title>
        <authorList>
            <person name="Patil P.P."/>
            <person name="Midha S."/>
            <person name="Patil P.B."/>
        </authorList>
    </citation>
    <scope>NUCLEOTIDE SEQUENCE [LARGE SCALE GENOMIC DNA]</scope>
    <source>
        <strain evidence="4 5">JCM 9942</strain>
    </source>
</reference>
<name>A0A0R0A6X7_9GAMM</name>